<dbReference type="Gene3D" id="1.25.40.10">
    <property type="entry name" value="Tetratricopeptide repeat domain"/>
    <property type="match status" value="1"/>
</dbReference>
<evidence type="ECO:0000313" key="1">
    <source>
        <dbReference type="EMBL" id="AYV81151.1"/>
    </source>
</evidence>
<reference evidence="1" key="1">
    <citation type="submission" date="2018-10" db="EMBL/GenBank/DDBJ databases">
        <title>Hidden diversity of soil giant viruses.</title>
        <authorList>
            <person name="Schulz F."/>
            <person name="Alteio L."/>
            <person name="Goudeau D."/>
            <person name="Ryan E.M."/>
            <person name="Malmstrom R.R."/>
            <person name="Blanchard J."/>
            <person name="Woyke T."/>
        </authorList>
    </citation>
    <scope>NUCLEOTIDE SEQUENCE</scope>
    <source>
        <strain evidence="1">HAV1</strain>
    </source>
</reference>
<protein>
    <recommendedName>
        <fullName evidence="2">Sel1 repeat family protein</fullName>
    </recommendedName>
</protein>
<gene>
    <name evidence="1" type="ORF">Harvfovirus18_19</name>
</gene>
<name>A0A3G5A4L2_9VIRU</name>
<dbReference type="EMBL" id="MK072260">
    <property type="protein sequence ID" value="AYV81151.1"/>
    <property type="molecule type" value="Genomic_DNA"/>
</dbReference>
<accession>A0A3G5A4L2</accession>
<organism evidence="1">
    <name type="scientific">Harvfovirus sp</name>
    <dbReference type="NCBI Taxonomy" id="2487768"/>
    <lineage>
        <taxon>Viruses</taxon>
        <taxon>Varidnaviria</taxon>
        <taxon>Bamfordvirae</taxon>
        <taxon>Nucleocytoviricota</taxon>
        <taxon>Megaviricetes</taxon>
        <taxon>Imitervirales</taxon>
        <taxon>Mimiviridae</taxon>
        <taxon>Klosneuvirinae</taxon>
    </lineage>
</organism>
<proteinExistence type="predicted"/>
<sequence>MGTQPSKQEMVASVNPFDINLMTNWWKTTFISNRSKYIHFCREHVRNTKDPNVAFFIGKRYCGDRWNWNLKLALYYLTIAVDGGNKDALLELGLLYHFGSKNAPREMISYRDLYIVDADEFNLTFQPDHKKAYDLLSEAAAYVGDSHPQVYHILAQYKENGTVCIQDNKKALANYQRAWTLGHKSSILNIYNMIIAEKGVELNSDMALEWLLEASETMHMGDFYLAKIYEAKENYDKALMHSEKQILEFKKNGKVMKYEFYEQAVKLRDQLKEKRVNVELLAKTVSDLSMEVNTLRKELALAKGTLPYVTATPCE</sequence>
<evidence type="ECO:0008006" key="2">
    <source>
        <dbReference type="Google" id="ProtNLM"/>
    </source>
</evidence>
<dbReference type="InterPro" id="IPR011990">
    <property type="entry name" value="TPR-like_helical_dom_sf"/>
</dbReference>
<dbReference type="SUPFAM" id="SSF81901">
    <property type="entry name" value="HCP-like"/>
    <property type="match status" value="1"/>
</dbReference>